<dbReference type="PROSITE" id="PS50894">
    <property type="entry name" value="HPT"/>
    <property type="match status" value="1"/>
</dbReference>
<dbReference type="AlphaFoldDB" id="A0A317XVQ7"/>
<evidence type="ECO:0000256" key="1">
    <source>
        <dbReference type="PROSITE-ProRule" id="PRU00110"/>
    </source>
</evidence>
<dbReference type="GO" id="GO:0043424">
    <property type="term" value="F:protein histidine kinase binding"/>
    <property type="evidence" value="ECO:0007669"/>
    <property type="project" value="InterPro"/>
</dbReference>
<feature type="domain" description="HPt" evidence="3">
    <location>
        <begin position="15"/>
        <end position="117"/>
    </location>
</feature>
<dbReference type="FunFam" id="1.20.120.160:FF:000007">
    <property type="entry name" value="Multistep phosphorelay regulator 1"/>
    <property type="match status" value="1"/>
</dbReference>
<keyword evidence="5" id="KW-1185">Reference proteome</keyword>
<protein>
    <submittedName>
        <fullName evidence="4">Histidine-phosphotransfer domain, HPT domain-containing protein</fullName>
    </submittedName>
</protein>
<evidence type="ECO:0000256" key="2">
    <source>
        <dbReference type="SAM" id="MobiDB-lite"/>
    </source>
</evidence>
<dbReference type="InterPro" id="IPR036641">
    <property type="entry name" value="HPT_dom_sf"/>
</dbReference>
<dbReference type="InParanoid" id="A0A317XVQ7"/>
<gene>
    <name evidence="4" type="ORF">BCV70DRAFT_198264</name>
</gene>
<dbReference type="GO" id="GO:0005634">
    <property type="term" value="C:nucleus"/>
    <property type="evidence" value="ECO:0007669"/>
    <property type="project" value="TreeGrafter"/>
</dbReference>
<reference evidence="4 5" key="1">
    <citation type="journal article" date="2018" name="Mol. Biol. Evol.">
        <title>Broad Genomic Sampling Reveals a Smut Pathogenic Ancestry of the Fungal Clade Ustilaginomycotina.</title>
        <authorList>
            <person name="Kijpornyongpan T."/>
            <person name="Mondo S.J."/>
            <person name="Barry K."/>
            <person name="Sandor L."/>
            <person name="Lee J."/>
            <person name="Lipzen A."/>
            <person name="Pangilinan J."/>
            <person name="LaButti K."/>
            <person name="Hainaut M."/>
            <person name="Henrissat B."/>
            <person name="Grigoriev I.V."/>
            <person name="Spatafora J.W."/>
            <person name="Aime M.C."/>
        </authorList>
    </citation>
    <scope>NUCLEOTIDE SEQUENCE [LARGE SCALE GENOMIC DNA]</scope>
    <source>
        <strain evidence="4 5">MCA 3645</strain>
    </source>
</reference>
<dbReference type="InterPro" id="IPR008207">
    <property type="entry name" value="Sig_transdc_His_kin_Hpt_dom"/>
</dbReference>
<dbReference type="STRING" id="1882483.A0A317XVQ7"/>
<sequence>MDIFSQLLEMDDEEDREFSKSIVWNYFDQAESTFLKMDTALANTDLLELSTLGHFLKGSSAAVGVIKVRDSCECMQHYGKEHDEDGVSPLSTEEALKKITDTLRDVKVQYKEAEKALKGFYDEEYEEEEETEAAEPETAAAVEAEEEDAESAEAPAATADEAEEPASTPAAKEA</sequence>
<dbReference type="PANTHER" id="PTHR28242">
    <property type="entry name" value="PHOSPHORELAY INTERMEDIATE PROTEIN YPD1"/>
    <property type="match status" value="1"/>
</dbReference>
<dbReference type="InterPro" id="IPR045871">
    <property type="entry name" value="AHP1-5/YPD1"/>
</dbReference>
<accession>A0A317XVQ7</accession>
<dbReference type="PANTHER" id="PTHR28242:SF52">
    <property type="entry name" value="PHOSPHORELAY INTERMEDIATE PROTEIN YPD1"/>
    <property type="match status" value="1"/>
</dbReference>
<evidence type="ECO:0000313" key="4">
    <source>
        <dbReference type="EMBL" id="PWZ01980.1"/>
    </source>
</evidence>
<proteinExistence type="predicted"/>
<dbReference type="SUPFAM" id="SSF47226">
    <property type="entry name" value="Histidine-containing phosphotransfer domain, HPT domain"/>
    <property type="match status" value="1"/>
</dbReference>
<organism evidence="4 5">
    <name type="scientific">Testicularia cyperi</name>
    <dbReference type="NCBI Taxonomy" id="1882483"/>
    <lineage>
        <taxon>Eukaryota</taxon>
        <taxon>Fungi</taxon>
        <taxon>Dikarya</taxon>
        <taxon>Basidiomycota</taxon>
        <taxon>Ustilaginomycotina</taxon>
        <taxon>Ustilaginomycetes</taxon>
        <taxon>Ustilaginales</taxon>
        <taxon>Anthracoideaceae</taxon>
        <taxon>Testicularia</taxon>
    </lineage>
</organism>
<dbReference type="EMBL" id="KZ819189">
    <property type="protein sequence ID" value="PWZ01980.1"/>
    <property type="molecule type" value="Genomic_DNA"/>
</dbReference>
<feature type="modified residue" description="Phosphohistidine" evidence="1">
    <location>
        <position position="54"/>
    </location>
</feature>
<feature type="region of interest" description="Disordered" evidence="2">
    <location>
        <begin position="118"/>
        <end position="174"/>
    </location>
</feature>
<feature type="compositionally biased region" description="Low complexity" evidence="2">
    <location>
        <begin position="152"/>
        <end position="174"/>
    </location>
</feature>
<dbReference type="GO" id="GO:0009927">
    <property type="term" value="F:histidine phosphotransfer kinase activity"/>
    <property type="evidence" value="ECO:0007669"/>
    <property type="project" value="InterPro"/>
</dbReference>
<name>A0A317XVQ7_9BASI</name>
<dbReference type="Proteomes" id="UP000246740">
    <property type="component" value="Unassembled WGS sequence"/>
</dbReference>
<dbReference type="GO" id="GO:0005737">
    <property type="term" value="C:cytoplasm"/>
    <property type="evidence" value="ECO:0007669"/>
    <property type="project" value="TreeGrafter"/>
</dbReference>
<feature type="compositionally biased region" description="Acidic residues" evidence="2">
    <location>
        <begin position="122"/>
        <end position="135"/>
    </location>
</feature>
<dbReference type="OrthoDB" id="1673781at2759"/>
<evidence type="ECO:0000313" key="5">
    <source>
        <dbReference type="Proteomes" id="UP000246740"/>
    </source>
</evidence>
<dbReference type="Pfam" id="PF01627">
    <property type="entry name" value="Hpt"/>
    <property type="match status" value="1"/>
</dbReference>
<dbReference type="Gene3D" id="1.20.120.160">
    <property type="entry name" value="HPT domain"/>
    <property type="match status" value="1"/>
</dbReference>
<keyword evidence="1" id="KW-0597">Phosphoprotein</keyword>
<evidence type="ECO:0000259" key="3">
    <source>
        <dbReference type="PROSITE" id="PS50894"/>
    </source>
</evidence>
<dbReference type="GO" id="GO:0000160">
    <property type="term" value="P:phosphorelay signal transduction system"/>
    <property type="evidence" value="ECO:0007669"/>
    <property type="project" value="InterPro"/>
</dbReference>